<gene>
    <name evidence="1" type="ORF">SAMN04244550_01642</name>
</gene>
<organism evidence="1 2">
    <name type="scientific">Rhodobacter capsulatus</name>
    <name type="common">Rhodopseudomonas capsulata</name>
    <dbReference type="NCBI Taxonomy" id="1061"/>
    <lineage>
        <taxon>Bacteria</taxon>
        <taxon>Pseudomonadati</taxon>
        <taxon>Pseudomonadota</taxon>
        <taxon>Alphaproteobacteria</taxon>
        <taxon>Rhodobacterales</taxon>
        <taxon>Rhodobacter group</taxon>
        <taxon>Rhodobacter</taxon>
    </lineage>
</organism>
<dbReference type="OrthoDB" id="7691585at2"/>
<proteinExistence type="predicted"/>
<sequence>MTTITTPEAATLSALLAAAGDRLDQIAREHHLSREQIAAMNTARLAAEFLFDLAEGFARGEVAAPMKRSPEMPLAARCAMSKLAELHFGCGVEVAPLADHWQGRDWTAGPFDGQDKAA</sequence>
<evidence type="ECO:0000313" key="1">
    <source>
        <dbReference type="EMBL" id="SDF07077.1"/>
    </source>
</evidence>
<name>A0A1G7I2R2_RHOCA</name>
<evidence type="ECO:0000313" key="2">
    <source>
        <dbReference type="Proteomes" id="UP000183812"/>
    </source>
</evidence>
<dbReference type="EMBL" id="FNAY01000006">
    <property type="protein sequence ID" value="SDF07077.1"/>
    <property type="molecule type" value="Genomic_DNA"/>
</dbReference>
<dbReference type="RefSeq" id="WP_074553500.1">
    <property type="nucleotide sequence ID" value="NZ_CP119563.1"/>
</dbReference>
<accession>A0A1G7I2R2</accession>
<dbReference type="AlphaFoldDB" id="A0A1G7I2R2"/>
<dbReference type="Proteomes" id="UP000183812">
    <property type="component" value="Unassembled WGS sequence"/>
</dbReference>
<reference evidence="1 2" key="1">
    <citation type="submission" date="2016-10" db="EMBL/GenBank/DDBJ databases">
        <authorList>
            <person name="de Groot N.N."/>
        </authorList>
    </citation>
    <scope>NUCLEOTIDE SEQUENCE [LARGE SCALE GENOMIC DNA]</scope>
    <source>
        <strain evidence="2">DSM 938 / 37b4</strain>
    </source>
</reference>
<protein>
    <submittedName>
        <fullName evidence="1">Uncharacterized protein</fullName>
    </submittedName>
</protein>